<comment type="caution">
    <text evidence="1">The sequence shown here is derived from an EMBL/GenBank/DDBJ whole genome shotgun (WGS) entry which is preliminary data.</text>
</comment>
<sequence length="200" mass="23039">MVDNRDRQWESSMKVKIPEFHGGLTPEEFVDWVAIVNETLELKEVPEVKRVPLVATRLRGRAAAWWQQNKLTRSRQGKEKIGSWDKMEKHGARSVADYTLEFDQFMVRNNLAETQEQMLCKSTNVGEEVQPKEYKGQLKRTQSFNCSSKSCNRKGDRPRKVLFVENDEFIAEENGGSEQVVEYDTSEEKLTGDIGPLLVL</sequence>
<evidence type="ECO:0000313" key="2">
    <source>
        <dbReference type="Proteomes" id="UP000626092"/>
    </source>
</evidence>
<dbReference type="AlphaFoldDB" id="A0A834GE26"/>
<dbReference type="EMBL" id="WJXA01000009">
    <property type="protein sequence ID" value="KAF7131902.1"/>
    <property type="molecule type" value="Genomic_DNA"/>
</dbReference>
<proteinExistence type="predicted"/>
<name>A0A834GE26_RHOSS</name>
<gene>
    <name evidence="1" type="ORF">RHSIM_Rhsim09G0023400</name>
</gene>
<accession>A0A834GE26</accession>
<dbReference type="Proteomes" id="UP000626092">
    <property type="component" value="Unassembled WGS sequence"/>
</dbReference>
<organism evidence="1 2">
    <name type="scientific">Rhododendron simsii</name>
    <name type="common">Sims's rhododendron</name>
    <dbReference type="NCBI Taxonomy" id="118357"/>
    <lineage>
        <taxon>Eukaryota</taxon>
        <taxon>Viridiplantae</taxon>
        <taxon>Streptophyta</taxon>
        <taxon>Embryophyta</taxon>
        <taxon>Tracheophyta</taxon>
        <taxon>Spermatophyta</taxon>
        <taxon>Magnoliopsida</taxon>
        <taxon>eudicotyledons</taxon>
        <taxon>Gunneridae</taxon>
        <taxon>Pentapetalae</taxon>
        <taxon>asterids</taxon>
        <taxon>Ericales</taxon>
        <taxon>Ericaceae</taxon>
        <taxon>Ericoideae</taxon>
        <taxon>Rhodoreae</taxon>
        <taxon>Rhododendron</taxon>
    </lineage>
</organism>
<keyword evidence="2" id="KW-1185">Reference proteome</keyword>
<reference evidence="1" key="1">
    <citation type="submission" date="2019-11" db="EMBL/GenBank/DDBJ databases">
        <authorList>
            <person name="Liu Y."/>
            <person name="Hou J."/>
            <person name="Li T.-Q."/>
            <person name="Guan C.-H."/>
            <person name="Wu X."/>
            <person name="Wu H.-Z."/>
            <person name="Ling F."/>
            <person name="Zhang R."/>
            <person name="Shi X.-G."/>
            <person name="Ren J.-P."/>
            <person name="Chen E.-F."/>
            <person name="Sun J.-M."/>
        </authorList>
    </citation>
    <scope>NUCLEOTIDE SEQUENCE</scope>
    <source>
        <strain evidence="1">Adult_tree_wgs_1</strain>
        <tissue evidence="1">Leaves</tissue>
    </source>
</reference>
<protein>
    <recommendedName>
        <fullName evidence="3">Retrotransposon gag domain-containing protein</fullName>
    </recommendedName>
</protein>
<evidence type="ECO:0000313" key="1">
    <source>
        <dbReference type="EMBL" id="KAF7131902.1"/>
    </source>
</evidence>
<dbReference type="OrthoDB" id="1934635at2759"/>
<evidence type="ECO:0008006" key="3">
    <source>
        <dbReference type="Google" id="ProtNLM"/>
    </source>
</evidence>